<gene>
    <name evidence="2" type="ORF">BGT96224V2_LOCUS1933</name>
</gene>
<dbReference type="AlphaFoldDB" id="A0A381L4C4"/>
<name>A0A381L4C4_BLUGR</name>
<dbReference type="SUPFAM" id="SSF56112">
    <property type="entry name" value="Protein kinase-like (PK-like)"/>
    <property type="match status" value="1"/>
</dbReference>
<dbReference type="InterPro" id="IPR040976">
    <property type="entry name" value="Pkinase_fungal"/>
</dbReference>
<dbReference type="EMBL" id="UIGY01000028">
    <property type="protein sequence ID" value="SUZ08764.1"/>
    <property type="molecule type" value="Genomic_DNA"/>
</dbReference>
<accession>A0A381L4C4</accession>
<dbReference type="PANTHER" id="PTHR38248">
    <property type="entry name" value="FUNK1 6"/>
    <property type="match status" value="1"/>
</dbReference>
<sequence length="349" mass="39047">MRPIEKVMTTPYDFSGETRKIPKESLNNQLSRKRKNEVLQAENETASLIKKQNLATRVTELDSLITSARINEGQLHINPTDSRTIIAGGSGRQANQSSGEKRKTVNNAEVNIRMKRIKLSTNAGLIATDNAAATSRLFDMAPSPPSASDNVRPISLRAVTKSIKMVKTKVIIPRDHQFTAARISPYGRPIDKVRSVLELFIGINDAIKAHRSLFMDTKILHRDISVNNRLLTGTKKTDKIDGVLIDLDLATSLKEGKGQEKARVMTGTMQFIAPEILSKSFADTDAAITYMYRHDLESFLYVLLRVCINCGWNDDDKPHKDFLSRLYVGSAQQIYDSKENDMRESPSKV</sequence>
<proteinExistence type="predicted"/>
<dbReference type="OrthoDB" id="5584477at2759"/>
<dbReference type="Gene3D" id="1.10.510.10">
    <property type="entry name" value="Transferase(Phosphotransferase) domain 1"/>
    <property type="match status" value="1"/>
</dbReference>
<dbReference type="GO" id="GO:0004672">
    <property type="term" value="F:protein kinase activity"/>
    <property type="evidence" value="ECO:0007669"/>
    <property type="project" value="InterPro"/>
</dbReference>
<dbReference type="InterPro" id="IPR011009">
    <property type="entry name" value="Kinase-like_dom_sf"/>
</dbReference>
<reference evidence="2" key="1">
    <citation type="submission" date="2018-07" db="EMBL/GenBank/DDBJ databases">
        <authorList>
            <person name="Quirk P.G."/>
            <person name="Krulwich T.A."/>
        </authorList>
    </citation>
    <scope>NUCLEOTIDE SEQUENCE</scope>
    <source>
        <strain evidence="2">96224</strain>
    </source>
</reference>
<dbReference type="Pfam" id="PF17667">
    <property type="entry name" value="Pkinase_fungal"/>
    <property type="match status" value="1"/>
</dbReference>
<dbReference type="GO" id="GO:0005524">
    <property type="term" value="F:ATP binding"/>
    <property type="evidence" value="ECO:0007669"/>
    <property type="project" value="InterPro"/>
</dbReference>
<feature type="domain" description="Protein kinase" evidence="1">
    <location>
        <begin position="24"/>
        <end position="349"/>
    </location>
</feature>
<protein>
    <submittedName>
        <fullName evidence="2">BgtA-20751</fullName>
    </submittedName>
</protein>
<evidence type="ECO:0000313" key="2">
    <source>
        <dbReference type="EMBL" id="SUZ08764.1"/>
    </source>
</evidence>
<organism evidence="2">
    <name type="scientific">Blumeria graminis f. sp. tritici 96224</name>
    <dbReference type="NCBI Taxonomy" id="1268274"/>
    <lineage>
        <taxon>Eukaryota</taxon>
        <taxon>Fungi</taxon>
        <taxon>Dikarya</taxon>
        <taxon>Ascomycota</taxon>
        <taxon>Pezizomycotina</taxon>
        <taxon>Leotiomycetes</taxon>
        <taxon>Erysiphales</taxon>
        <taxon>Erysiphaceae</taxon>
        <taxon>Blumeria</taxon>
    </lineage>
</organism>
<dbReference type="InterPro" id="IPR000719">
    <property type="entry name" value="Prot_kinase_dom"/>
</dbReference>
<evidence type="ECO:0000259" key="1">
    <source>
        <dbReference type="PROSITE" id="PS50011"/>
    </source>
</evidence>
<feature type="non-terminal residue" evidence="2">
    <location>
        <position position="349"/>
    </location>
</feature>
<dbReference type="PROSITE" id="PS50011">
    <property type="entry name" value="PROTEIN_KINASE_DOM"/>
    <property type="match status" value="1"/>
</dbReference>
<dbReference type="PANTHER" id="PTHR38248:SF2">
    <property type="entry name" value="FUNK1 11"/>
    <property type="match status" value="1"/>
</dbReference>